<name>A0A9N9HKX4_9GLOM</name>
<dbReference type="Proteomes" id="UP000789831">
    <property type="component" value="Unassembled WGS sequence"/>
</dbReference>
<keyword evidence="2" id="KW-1185">Reference proteome</keyword>
<proteinExistence type="predicted"/>
<accession>A0A9N9HKX4</accession>
<dbReference type="EMBL" id="CAJVPL010011462">
    <property type="protein sequence ID" value="CAG8684143.1"/>
    <property type="molecule type" value="Genomic_DNA"/>
</dbReference>
<reference evidence="1" key="1">
    <citation type="submission" date="2021-06" db="EMBL/GenBank/DDBJ databases">
        <authorList>
            <person name="Kallberg Y."/>
            <person name="Tangrot J."/>
            <person name="Rosling A."/>
        </authorList>
    </citation>
    <scope>NUCLEOTIDE SEQUENCE</scope>
    <source>
        <strain evidence="1">MT106</strain>
    </source>
</reference>
<protein>
    <submittedName>
        <fullName evidence="1">10387_t:CDS:1</fullName>
    </submittedName>
</protein>
<comment type="caution">
    <text evidence="1">The sequence shown here is derived from an EMBL/GenBank/DDBJ whole genome shotgun (WGS) entry which is preliminary data.</text>
</comment>
<sequence length="54" mass="6240">MSEQSIQLERYEDRETLAGIPTRNDIISECDNGLTAILQQNLSDKKPIHFMFND</sequence>
<dbReference type="AlphaFoldDB" id="A0A9N9HKX4"/>
<feature type="non-terminal residue" evidence="1">
    <location>
        <position position="54"/>
    </location>
</feature>
<dbReference type="OrthoDB" id="2430756at2759"/>
<organism evidence="1 2">
    <name type="scientific">Ambispora gerdemannii</name>
    <dbReference type="NCBI Taxonomy" id="144530"/>
    <lineage>
        <taxon>Eukaryota</taxon>
        <taxon>Fungi</taxon>
        <taxon>Fungi incertae sedis</taxon>
        <taxon>Mucoromycota</taxon>
        <taxon>Glomeromycotina</taxon>
        <taxon>Glomeromycetes</taxon>
        <taxon>Archaeosporales</taxon>
        <taxon>Ambisporaceae</taxon>
        <taxon>Ambispora</taxon>
    </lineage>
</organism>
<gene>
    <name evidence="1" type="ORF">AGERDE_LOCUS12803</name>
</gene>
<evidence type="ECO:0000313" key="1">
    <source>
        <dbReference type="EMBL" id="CAG8684143.1"/>
    </source>
</evidence>
<evidence type="ECO:0000313" key="2">
    <source>
        <dbReference type="Proteomes" id="UP000789831"/>
    </source>
</evidence>